<sequence>MTGSGSPVSVRDVDIRFGDFVAVRQANLDIGAGEFVCLLGPSGCGKSTLLNAIAGFVTPVDGEVTCGDTRVTGPDVSRGVVFQSAEALFPWLTVRQNVAFGPRMRGVGKAQRATAVDRYLAMVGLSHSADRFPAQLSGGMRQRAQLARVLANEPSVVLMDEPFGALDAQTRLVMQVELDRIWRETGATIVFVTHDIGEAILLADRIVTMTAGPSAGIKNIYPCDLPRPRDLTDPASAALFRQLREDIGAEVARTLRAQGLDDGHDGRATGDPAGRPAGAGTVEPSSPGVNGTRVADGDRRALR</sequence>
<dbReference type="PROSITE" id="PS50893">
    <property type="entry name" value="ABC_TRANSPORTER_2"/>
    <property type="match status" value="1"/>
</dbReference>
<evidence type="ECO:0000256" key="1">
    <source>
        <dbReference type="ARBA" id="ARBA00022448"/>
    </source>
</evidence>
<dbReference type="GO" id="GO:0005524">
    <property type="term" value="F:ATP binding"/>
    <property type="evidence" value="ECO:0007669"/>
    <property type="project" value="UniProtKB-KW"/>
</dbReference>
<dbReference type="PROSITE" id="PS00211">
    <property type="entry name" value="ABC_TRANSPORTER_1"/>
    <property type="match status" value="1"/>
</dbReference>
<dbReference type="InterPro" id="IPR050166">
    <property type="entry name" value="ABC_transporter_ATP-bind"/>
</dbReference>
<evidence type="ECO:0000256" key="2">
    <source>
        <dbReference type="ARBA" id="ARBA00022741"/>
    </source>
</evidence>
<evidence type="ECO:0000313" key="7">
    <source>
        <dbReference type="Proteomes" id="UP000608890"/>
    </source>
</evidence>
<accession>A0A917U2W4</accession>
<dbReference type="Proteomes" id="UP000608890">
    <property type="component" value="Unassembled WGS sequence"/>
</dbReference>
<keyword evidence="1" id="KW-0813">Transport</keyword>
<comment type="caution">
    <text evidence="6">The sequence shown here is derived from an EMBL/GenBank/DDBJ whole genome shotgun (WGS) entry which is preliminary data.</text>
</comment>
<dbReference type="EMBL" id="BMNB01000021">
    <property type="protein sequence ID" value="GGM52743.1"/>
    <property type="molecule type" value="Genomic_DNA"/>
</dbReference>
<dbReference type="SUPFAM" id="SSF52540">
    <property type="entry name" value="P-loop containing nucleoside triphosphate hydrolases"/>
    <property type="match status" value="1"/>
</dbReference>
<dbReference type="PANTHER" id="PTHR42788">
    <property type="entry name" value="TAURINE IMPORT ATP-BINDING PROTEIN-RELATED"/>
    <property type="match status" value="1"/>
</dbReference>
<organism evidence="6 7">
    <name type="scientific">Micromonospora sonchi</name>
    <dbReference type="NCBI Taxonomy" id="1763543"/>
    <lineage>
        <taxon>Bacteria</taxon>
        <taxon>Bacillati</taxon>
        <taxon>Actinomycetota</taxon>
        <taxon>Actinomycetes</taxon>
        <taxon>Micromonosporales</taxon>
        <taxon>Micromonosporaceae</taxon>
        <taxon>Micromonospora</taxon>
    </lineage>
</organism>
<proteinExistence type="predicted"/>
<evidence type="ECO:0000313" key="6">
    <source>
        <dbReference type="EMBL" id="GGM52743.1"/>
    </source>
</evidence>
<dbReference type="InterPro" id="IPR003439">
    <property type="entry name" value="ABC_transporter-like_ATP-bd"/>
</dbReference>
<dbReference type="CDD" id="cd03293">
    <property type="entry name" value="ABC_NrtD_SsuB_transporters"/>
    <property type="match status" value="1"/>
</dbReference>
<evidence type="ECO:0000256" key="4">
    <source>
        <dbReference type="SAM" id="MobiDB-lite"/>
    </source>
</evidence>
<dbReference type="SMART" id="SM00382">
    <property type="entry name" value="AAA"/>
    <property type="match status" value="1"/>
</dbReference>
<feature type="compositionally biased region" description="Basic and acidic residues" evidence="4">
    <location>
        <begin position="259"/>
        <end position="268"/>
    </location>
</feature>
<reference evidence="6" key="1">
    <citation type="journal article" date="2014" name="Int. J. Syst. Evol. Microbiol.">
        <title>Complete genome sequence of Corynebacterium casei LMG S-19264T (=DSM 44701T), isolated from a smear-ripened cheese.</title>
        <authorList>
            <consortium name="US DOE Joint Genome Institute (JGI-PGF)"/>
            <person name="Walter F."/>
            <person name="Albersmeier A."/>
            <person name="Kalinowski J."/>
            <person name="Ruckert C."/>
        </authorList>
    </citation>
    <scope>NUCLEOTIDE SEQUENCE</scope>
    <source>
        <strain evidence="6">CGMCC 4.7312</strain>
    </source>
</reference>
<keyword evidence="2" id="KW-0547">Nucleotide-binding</keyword>
<feature type="region of interest" description="Disordered" evidence="4">
    <location>
        <begin position="256"/>
        <end position="303"/>
    </location>
</feature>
<evidence type="ECO:0000256" key="3">
    <source>
        <dbReference type="ARBA" id="ARBA00022840"/>
    </source>
</evidence>
<dbReference type="Pfam" id="PF00005">
    <property type="entry name" value="ABC_tran"/>
    <property type="match status" value="1"/>
</dbReference>
<dbReference type="Gene3D" id="3.40.50.300">
    <property type="entry name" value="P-loop containing nucleotide triphosphate hydrolases"/>
    <property type="match status" value="1"/>
</dbReference>
<dbReference type="InterPro" id="IPR003593">
    <property type="entry name" value="AAA+_ATPase"/>
</dbReference>
<dbReference type="AlphaFoldDB" id="A0A917U2W4"/>
<dbReference type="InterPro" id="IPR027417">
    <property type="entry name" value="P-loop_NTPase"/>
</dbReference>
<protein>
    <submittedName>
        <fullName evidence="6">ABC transporter ATP-binding protein</fullName>
    </submittedName>
</protein>
<gene>
    <name evidence="6" type="ORF">GCM10011608_42090</name>
</gene>
<dbReference type="InterPro" id="IPR017871">
    <property type="entry name" value="ABC_transporter-like_CS"/>
</dbReference>
<dbReference type="RefSeq" id="WP_229706256.1">
    <property type="nucleotide sequence ID" value="NZ_BMNB01000021.1"/>
</dbReference>
<evidence type="ECO:0000259" key="5">
    <source>
        <dbReference type="PROSITE" id="PS50893"/>
    </source>
</evidence>
<dbReference type="PANTHER" id="PTHR42788:SF13">
    <property type="entry name" value="ALIPHATIC SULFONATES IMPORT ATP-BINDING PROTEIN SSUB"/>
    <property type="match status" value="1"/>
</dbReference>
<name>A0A917U2W4_9ACTN</name>
<keyword evidence="7" id="KW-1185">Reference proteome</keyword>
<keyword evidence="3 6" id="KW-0067">ATP-binding</keyword>
<feature type="domain" description="ABC transporter" evidence="5">
    <location>
        <begin position="8"/>
        <end position="236"/>
    </location>
</feature>
<dbReference type="GO" id="GO:0016887">
    <property type="term" value="F:ATP hydrolysis activity"/>
    <property type="evidence" value="ECO:0007669"/>
    <property type="project" value="InterPro"/>
</dbReference>
<reference evidence="6" key="2">
    <citation type="submission" date="2020-09" db="EMBL/GenBank/DDBJ databases">
        <authorList>
            <person name="Sun Q."/>
            <person name="Zhou Y."/>
        </authorList>
    </citation>
    <scope>NUCLEOTIDE SEQUENCE</scope>
    <source>
        <strain evidence="6">CGMCC 4.7312</strain>
    </source>
</reference>